<dbReference type="PATRIC" id="fig|1125702.3.peg.59"/>
<dbReference type="Gene3D" id="3.30.420.240">
    <property type="match status" value="1"/>
</dbReference>
<sequence>MTISEALSKNILLDYQSRWLQDTSKVKVWEKSRRIGASYVEALYAVLLAALSRTDGGMNCYYLSYAKEMTQQFVNDAAFWAKLLNIACSDMEETVIKDEDKDITVYKIRFDSGFEIWGLPSVPRSLRSKQGHVVIDEAAFCDDLSELLKAALALLMWGGSVAILSTHDGEDNPFNDLVKEIHDGKKEYSLHRTTIDDALSDGLYKRICEVKGEVWSAEKEAAWLASLIKDYGDGADEELYCVPRANGTQYFPRSLIDSIKKDAPVFRFTESDTFTFENEWKRERTIQKWFKEIKPVLQGTRNPVVIGEDFARSGDLTVIWLDGILKEGVSQTLCVIELRNIPFAQQWQLIQLVGNTVSNLEGAAFDSRGNGQMIAELAAQEWPGYVYQVMLSRKWYAEYFPKLKSAFEEKTASVPDDLFIRDDFTVVKVVQGVPLVTDRTGSSRVRRHGDACIAKVMAHYAELQSYEAGYQTYAYEPVKTRTTFGLKGVDPWDGWDD</sequence>
<name>S3LDG3_9SPIR</name>
<dbReference type="InterPro" id="IPR012036">
    <property type="entry name" value="Phage_Mu_Gp28"/>
</dbReference>
<dbReference type="EMBL" id="ATFC01000001">
    <property type="protein sequence ID" value="EPF47800.1"/>
    <property type="molecule type" value="Genomic_DNA"/>
</dbReference>
<dbReference type="Proteomes" id="UP000014605">
    <property type="component" value="Unassembled WGS sequence"/>
</dbReference>
<evidence type="ECO:0000313" key="1">
    <source>
        <dbReference type="EMBL" id="EPF47800.1"/>
    </source>
</evidence>
<dbReference type="GeneID" id="301460277"/>
<dbReference type="AlphaFoldDB" id="S3LDG3"/>
<proteinExistence type="predicted"/>
<dbReference type="RefSeq" id="WP_016517707.1">
    <property type="nucleotide sequence ID" value="NZ_KE332512.1"/>
</dbReference>
<dbReference type="HOGENOM" id="CLU_030701_0_0_12"/>
<accession>S3LDG3</accession>
<reference evidence="1 2" key="1">
    <citation type="submission" date="2013-04" db="EMBL/GenBank/DDBJ databases">
        <title>The Genome Sequence of Treponema vincentii F0403.</title>
        <authorList>
            <consortium name="The Broad Institute Genomics Platform"/>
            <person name="Earl A."/>
            <person name="Ward D."/>
            <person name="Feldgarden M."/>
            <person name="Gevers D."/>
            <person name="Leonetti C."/>
            <person name="Izard J."/>
            <person name="Walker B."/>
            <person name="Young S."/>
            <person name="Zeng Q."/>
            <person name="Gargeya S."/>
            <person name="Fitzgerald M."/>
            <person name="Haas B."/>
            <person name="Abouelleil A."/>
            <person name="Allen A.W."/>
            <person name="Alvarado L."/>
            <person name="Arachchi H.M."/>
            <person name="Berlin A.M."/>
            <person name="Chapman S.B."/>
            <person name="Gainer-Dewar J."/>
            <person name="Goldberg J."/>
            <person name="Griggs A."/>
            <person name="Gujja S."/>
            <person name="Hansen M."/>
            <person name="Howarth C."/>
            <person name="Imamovic A."/>
            <person name="Ireland A."/>
            <person name="Larimer J."/>
            <person name="McCowan C."/>
            <person name="Murphy C."/>
            <person name="Pearson M."/>
            <person name="Poon T.W."/>
            <person name="Priest M."/>
            <person name="Roberts A."/>
            <person name="Saif S."/>
            <person name="Shea T."/>
            <person name="Sisk P."/>
            <person name="Sykes S."/>
            <person name="Wortman J."/>
            <person name="Nusbaum C."/>
            <person name="Birren B."/>
        </authorList>
    </citation>
    <scope>NUCLEOTIDE SEQUENCE [LARGE SCALE GENOMIC DNA]</scope>
    <source>
        <strain evidence="1 2">F0403</strain>
    </source>
</reference>
<gene>
    <name evidence="1" type="ORF">HMPREF1222_00059</name>
</gene>
<dbReference type="InterPro" id="IPR027417">
    <property type="entry name" value="P-loop_NTPase"/>
</dbReference>
<comment type="caution">
    <text evidence="1">The sequence shown here is derived from an EMBL/GenBank/DDBJ whole genome shotgun (WGS) entry which is preliminary data.</text>
</comment>
<keyword evidence="2" id="KW-1185">Reference proteome</keyword>
<organism evidence="1 2">
    <name type="scientific">Treponema vincentii F0403</name>
    <dbReference type="NCBI Taxonomy" id="1125702"/>
    <lineage>
        <taxon>Bacteria</taxon>
        <taxon>Pseudomonadati</taxon>
        <taxon>Spirochaetota</taxon>
        <taxon>Spirochaetia</taxon>
        <taxon>Spirochaetales</taxon>
        <taxon>Treponemataceae</taxon>
        <taxon>Treponema</taxon>
    </lineage>
</organism>
<protein>
    <submittedName>
        <fullName evidence="1">Uncharacterized protein</fullName>
    </submittedName>
</protein>
<evidence type="ECO:0000313" key="2">
    <source>
        <dbReference type="Proteomes" id="UP000014605"/>
    </source>
</evidence>
<dbReference type="PIRSF" id="PIRSF007056">
    <property type="entry name" value="UCP007056"/>
    <property type="match status" value="1"/>
</dbReference>
<dbReference type="Gene3D" id="3.40.50.300">
    <property type="entry name" value="P-loop containing nucleotide triphosphate hydrolases"/>
    <property type="match status" value="1"/>
</dbReference>